<evidence type="ECO:0000256" key="1">
    <source>
        <dbReference type="ARBA" id="ARBA00007613"/>
    </source>
</evidence>
<feature type="chain" id="PRO_5002972010" evidence="2">
    <location>
        <begin position="21"/>
        <end position="421"/>
    </location>
</feature>
<evidence type="ECO:0000313" key="4">
    <source>
        <dbReference type="Proteomes" id="UP000002742"/>
    </source>
</evidence>
<protein>
    <submittedName>
        <fullName evidence="3">Outer membrane efflux protein</fullName>
    </submittedName>
</protein>
<dbReference type="Gene3D" id="1.20.1600.10">
    <property type="entry name" value="Outer membrane efflux proteins (OEP)"/>
    <property type="match status" value="1"/>
</dbReference>
<dbReference type="PANTHER" id="PTHR30203">
    <property type="entry name" value="OUTER MEMBRANE CATION EFFLUX PROTEIN"/>
    <property type="match status" value="1"/>
</dbReference>
<dbReference type="Proteomes" id="UP000002742">
    <property type="component" value="Chromosome"/>
</dbReference>
<dbReference type="KEGG" id="mmb:Mmol_1481"/>
<dbReference type="HOGENOM" id="CLU_012817_14_2_4"/>
<dbReference type="InterPro" id="IPR010131">
    <property type="entry name" value="MdtP/NodT-like"/>
</dbReference>
<reference evidence="3 4" key="2">
    <citation type="journal article" date="2011" name="J. Bacteriol.">
        <title>Genomes of three methylotrophs from a single niche uncover genetic and metabolic divergence of Methylophilaceae.</title>
        <authorList>
            <person name="Lapidus A."/>
            <person name="Clum A."/>
            <person name="Labutti K."/>
            <person name="Kaluzhnaya M.G."/>
            <person name="Lim S."/>
            <person name="Beck D.A."/>
            <person name="Glavina Del Rio T."/>
            <person name="Nolan M."/>
            <person name="Mavromatis K."/>
            <person name="Huntemann M."/>
            <person name="Lucas S."/>
            <person name="Lidstrom M.E."/>
            <person name="Ivanova N."/>
            <person name="Chistoserdova L."/>
        </authorList>
    </citation>
    <scope>NUCLEOTIDE SEQUENCE [LARGE SCALE GENOMIC DNA]</scope>
    <source>
        <strain evidence="4">JLW8 / ATCC BAA-1282 / DSM 17540</strain>
    </source>
</reference>
<comment type="similarity">
    <text evidence="1">Belongs to the outer membrane factor (OMF) (TC 1.B.17) family.</text>
</comment>
<dbReference type="InterPro" id="IPR003423">
    <property type="entry name" value="OMP_efflux"/>
</dbReference>
<dbReference type="SUPFAM" id="SSF56954">
    <property type="entry name" value="Outer membrane efflux proteins (OEP)"/>
    <property type="match status" value="1"/>
</dbReference>
<dbReference type="STRING" id="583345.Mmol_1481"/>
<feature type="signal peptide" evidence="2">
    <location>
        <begin position="1"/>
        <end position="20"/>
    </location>
</feature>
<evidence type="ECO:0000256" key="2">
    <source>
        <dbReference type="SAM" id="SignalP"/>
    </source>
</evidence>
<keyword evidence="2" id="KW-0732">Signal</keyword>
<organism evidence="3 4">
    <name type="scientific">Methylotenera mobilis (strain JLW8 / ATCC BAA-1282 / DSM 17540)</name>
    <dbReference type="NCBI Taxonomy" id="583345"/>
    <lineage>
        <taxon>Bacteria</taxon>
        <taxon>Pseudomonadati</taxon>
        <taxon>Pseudomonadota</taxon>
        <taxon>Betaproteobacteria</taxon>
        <taxon>Nitrosomonadales</taxon>
        <taxon>Methylophilaceae</taxon>
        <taxon>Methylotenera</taxon>
    </lineage>
</organism>
<proteinExistence type="inferred from homology"/>
<dbReference type="Pfam" id="PF02321">
    <property type="entry name" value="OEP"/>
    <property type="match status" value="2"/>
</dbReference>
<accession>C6WWT6</accession>
<dbReference type="OrthoDB" id="9791261at2"/>
<dbReference type="PANTHER" id="PTHR30203:SF24">
    <property type="entry name" value="BLR4935 PROTEIN"/>
    <property type="match status" value="1"/>
</dbReference>
<dbReference type="GO" id="GO:0015562">
    <property type="term" value="F:efflux transmembrane transporter activity"/>
    <property type="evidence" value="ECO:0007669"/>
    <property type="project" value="InterPro"/>
</dbReference>
<dbReference type="EMBL" id="CP001672">
    <property type="protein sequence ID" value="ACT48385.1"/>
    <property type="molecule type" value="Genomic_DNA"/>
</dbReference>
<dbReference type="AlphaFoldDB" id="C6WWT6"/>
<evidence type="ECO:0000313" key="3">
    <source>
        <dbReference type="EMBL" id="ACT48385.1"/>
    </source>
</evidence>
<sequence length="421" mass="46080">MRIFYIFFIFLISVSTVVKADENTSDSTLLEPTGSITLTDALHLALSANPDLSVALRELEAIAGVRMQAATRPNPSISTLMEDARNSTRQTTILLEQPIEMGNKRDNRIKSADIRYDAVNTDIAIKKSEVYANVQAAFYSVLAAQERLSLATSSLDVAKQAREAASKKVQAGKISPVEETKSKVAESGIKIEANQATSTLNTARKRLASLWGSPFPKFMQTVGQIENIPAIPSLQELSNMLDNAPSIQRAKLEIDVRQAQVNIENTKRTPDLTLSIGAKRNEELGLNQAVLGFSIPIPVFDRNQGNLQVAVSRTDKARDELVAFRVQLETQLGGAYERLSTARQSVDTLQKEILPGAQSAFDAATKGFEFGKFNYLDVLDAQRTLFQAKSQYINALLDAHQASADIKRILGDAMPETAVKP</sequence>
<dbReference type="eggNOG" id="COG1538">
    <property type="taxonomic scope" value="Bacteria"/>
</dbReference>
<keyword evidence="4" id="KW-1185">Reference proteome</keyword>
<name>C6WWT6_METML</name>
<reference evidence="4" key="1">
    <citation type="submission" date="2009-07" db="EMBL/GenBank/DDBJ databases">
        <title>Complete sequence of Methylotenera mobilis JLW8.</title>
        <authorList>
            <consortium name="US DOE Joint Genome Institute"/>
            <person name="Lucas S."/>
            <person name="Copeland A."/>
            <person name="Lapidus A."/>
            <person name="Glavina del Rio T."/>
            <person name="Tice H."/>
            <person name="Bruce D."/>
            <person name="Goodwin L."/>
            <person name="Pitluck S."/>
            <person name="LaButti K.M."/>
            <person name="Clum A."/>
            <person name="Larimer F."/>
            <person name="Land M."/>
            <person name="Hauser L."/>
            <person name="Kyrpides N."/>
            <person name="Mikhailova N."/>
            <person name="Kayluzhnaya M."/>
            <person name="Chistoserdova L."/>
        </authorList>
    </citation>
    <scope>NUCLEOTIDE SEQUENCE [LARGE SCALE GENOMIC DNA]</scope>
    <source>
        <strain evidence="4">JLW8 / ATCC BAA-1282 / DSM 17540</strain>
    </source>
</reference>
<dbReference type="RefSeq" id="WP_015832420.1">
    <property type="nucleotide sequence ID" value="NC_012968.1"/>
</dbReference>
<gene>
    <name evidence="3" type="ordered locus">Mmol_1481</name>
</gene>